<dbReference type="PROSITE" id="PS51257">
    <property type="entry name" value="PROKAR_LIPOPROTEIN"/>
    <property type="match status" value="1"/>
</dbReference>
<dbReference type="EMBL" id="CP036432">
    <property type="protein sequence ID" value="QDV81224.1"/>
    <property type="molecule type" value="Genomic_DNA"/>
</dbReference>
<name>A0ABX5XGX1_9BACT</name>
<evidence type="ECO:0000313" key="3">
    <source>
        <dbReference type="Proteomes" id="UP000318081"/>
    </source>
</evidence>
<evidence type="ECO:0008006" key="4">
    <source>
        <dbReference type="Google" id="ProtNLM"/>
    </source>
</evidence>
<accession>A0ABX5XGX1</accession>
<evidence type="ECO:0000313" key="2">
    <source>
        <dbReference type="EMBL" id="QDV81224.1"/>
    </source>
</evidence>
<evidence type="ECO:0000256" key="1">
    <source>
        <dbReference type="SAM" id="MobiDB-lite"/>
    </source>
</evidence>
<gene>
    <name evidence="2" type="ORF">TBK1r_01390</name>
</gene>
<feature type="region of interest" description="Disordered" evidence="1">
    <location>
        <begin position="24"/>
        <end position="48"/>
    </location>
</feature>
<sequence>MSMRISLSVPLLVAACLQLTGCGERSRSTSTAPPSPPGVTTTAVHRSDIQQTGRTETVFVFSPTENQQRTDLAKRALFTYVAQQAVPGSWVHVAVGKQQSKLASLVVPEGSPRKRIRDRDLRTALTVIHDAFDRPDTTSQGQVNLPALAATVRKLRRTEYPCRVSIYGDPLYLNPEQQGYSHAPGKVTTDASIGYKHSPFQITPPLPKDTRVVWGTPDAAFGLDEQHRAAVRRFNALYIQSLGGSLLRTTEDTSLLFHYETPFAIDRIAAVNSEPGIAEVSVWSEAEEESEGIGTMKLRTKEINASRSETVEAVLTAAENDPRTIAIAINWTSADPSCDIDMYLTSNGLPGELFFDNQETTWGTHFKDVVRSETAGEVDVEDFKNWEWLKVDHARLHDLSLYLNVYRTEAPARVTIVRVWNGERKVRVIDLNVSEGDGGLGRNNRRATDAWRRVSLYSFSERDEPGTL</sequence>
<organism evidence="2 3">
    <name type="scientific">Stieleria magnilauensis</name>
    <dbReference type="NCBI Taxonomy" id="2527963"/>
    <lineage>
        <taxon>Bacteria</taxon>
        <taxon>Pseudomonadati</taxon>
        <taxon>Planctomycetota</taxon>
        <taxon>Planctomycetia</taxon>
        <taxon>Pirellulales</taxon>
        <taxon>Pirellulaceae</taxon>
        <taxon>Stieleria</taxon>
    </lineage>
</organism>
<feature type="compositionally biased region" description="Low complexity" evidence="1">
    <location>
        <begin position="28"/>
        <end position="44"/>
    </location>
</feature>
<dbReference type="Proteomes" id="UP000318081">
    <property type="component" value="Chromosome"/>
</dbReference>
<proteinExistence type="predicted"/>
<protein>
    <recommendedName>
        <fullName evidence="4">Lipoprotein</fullName>
    </recommendedName>
</protein>
<reference evidence="2 3" key="1">
    <citation type="submission" date="2019-02" db="EMBL/GenBank/DDBJ databases">
        <title>Deep-cultivation of Planctomycetes and their phenomic and genomic characterization uncovers novel biology.</title>
        <authorList>
            <person name="Wiegand S."/>
            <person name="Jogler M."/>
            <person name="Boedeker C."/>
            <person name="Pinto D."/>
            <person name="Vollmers J."/>
            <person name="Rivas-Marin E."/>
            <person name="Kohn T."/>
            <person name="Peeters S.H."/>
            <person name="Heuer A."/>
            <person name="Rast P."/>
            <person name="Oberbeckmann S."/>
            <person name="Bunk B."/>
            <person name="Jeske O."/>
            <person name="Meyerdierks A."/>
            <person name="Storesund J.E."/>
            <person name="Kallscheuer N."/>
            <person name="Luecker S."/>
            <person name="Lage O.M."/>
            <person name="Pohl T."/>
            <person name="Merkel B.J."/>
            <person name="Hornburger P."/>
            <person name="Mueller R.-W."/>
            <person name="Bruemmer F."/>
            <person name="Labrenz M."/>
            <person name="Spormann A.M."/>
            <person name="Op den Camp H."/>
            <person name="Overmann J."/>
            <person name="Amann R."/>
            <person name="Jetten M.S.M."/>
            <person name="Mascher T."/>
            <person name="Medema M.H."/>
            <person name="Devos D.P."/>
            <person name="Kaster A.-K."/>
            <person name="Ovreas L."/>
            <person name="Rohde M."/>
            <person name="Galperin M.Y."/>
            <person name="Jogler C."/>
        </authorList>
    </citation>
    <scope>NUCLEOTIDE SEQUENCE [LARGE SCALE GENOMIC DNA]</scope>
    <source>
        <strain evidence="2 3">TBK1r</strain>
    </source>
</reference>
<keyword evidence="3" id="KW-1185">Reference proteome</keyword>
<dbReference type="RefSeq" id="WP_145207057.1">
    <property type="nucleotide sequence ID" value="NZ_CP036432.1"/>
</dbReference>